<feature type="chain" id="PRO_5045976046" evidence="2">
    <location>
        <begin position="19"/>
        <end position="589"/>
    </location>
</feature>
<name>A0ABY7EG23_MYAAR</name>
<organism evidence="3 4">
    <name type="scientific">Mya arenaria</name>
    <name type="common">Soft-shell clam</name>
    <dbReference type="NCBI Taxonomy" id="6604"/>
    <lineage>
        <taxon>Eukaryota</taxon>
        <taxon>Metazoa</taxon>
        <taxon>Spiralia</taxon>
        <taxon>Lophotrochozoa</taxon>
        <taxon>Mollusca</taxon>
        <taxon>Bivalvia</taxon>
        <taxon>Autobranchia</taxon>
        <taxon>Heteroconchia</taxon>
        <taxon>Euheterodonta</taxon>
        <taxon>Imparidentia</taxon>
        <taxon>Neoheterodontei</taxon>
        <taxon>Myida</taxon>
        <taxon>Myoidea</taxon>
        <taxon>Myidae</taxon>
        <taxon>Mya</taxon>
    </lineage>
</organism>
<keyword evidence="1" id="KW-0175">Coiled coil</keyword>
<evidence type="ECO:0000256" key="2">
    <source>
        <dbReference type="SAM" id="SignalP"/>
    </source>
</evidence>
<protein>
    <submittedName>
        <fullName evidence="3">Uncharacterized protein</fullName>
    </submittedName>
</protein>
<evidence type="ECO:0000313" key="4">
    <source>
        <dbReference type="Proteomes" id="UP001164746"/>
    </source>
</evidence>
<feature type="coiled-coil region" evidence="1">
    <location>
        <begin position="108"/>
        <end position="135"/>
    </location>
</feature>
<sequence length="589" mass="67210">MILKLIYLLSITFFTALGDEEFSMKELEMTIKLIEHDINGMKRKVWIELPDKLHRLEKELSNRSFVDNNQNVYNYSAGNCDSSVKTLQNIDNLHGRLTKAFEAEKFRAKITEIKLEQLESTLKEYLENVERINANSLKIRVLEEDISKIERSDRNQSQIIQALQLRLKEIHGKMISFDAWKGIQVVSNDNITKLLADLSYTIDSVKSSVEQLERMNFKQSYKPSFISKWYLMKALDEQLSHLTIEHGLGVLPYKVEVQIRPVSGPNSGWVFKGDSAIRSDDDLNKKYGGIVYFYNEEKVELIAPVKGNNNRDIGVIINTGQEDGRRLGNNHDAVNQAFVRVKIWAPRDLPTPDFQSEWLPMDIEDPAKTYQEIEHSLDGYPGLLSVQIKCESPKSYLISDGTGAASIHTREYDNTGGTVWSYNDKYVRMWVGHDLRDKYEYRLFGGVPDGWFDMLTGFDTARGKVRVLAWKTTTFGNGNLESVSDDTVVFPEWQPFKAIDYERDFVSLFVEANEGPNKGFRFPASGSSQAKTSPFGGVVFAYETCGKFRMWRPSPDIDGFLIHVPRFYGNGVHSQATNNASYVAVLLKT</sequence>
<keyword evidence="2" id="KW-0732">Signal</keyword>
<evidence type="ECO:0000313" key="3">
    <source>
        <dbReference type="EMBL" id="WAR08958.1"/>
    </source>
</evidence>
<dbReference type="Proteomes" id="UP001164746">
    <property type="component" value="Chromosome 6"/>
</dbReference>
<proteinExistence type="predicted"/>
<keyword evidence="4" id="KW-1185">Reference proteome</keyword>
<gene>
    <name evidence="3" type="ORF">MAR_018916</name>
</gene>
<evidence type="ECO:0000256" key="1">
    <source>
        <dbReference type="SAM" id="Coils"/>
    </source>
</evidence>
<dbReference type="EMBL" id="CP111017">
    <property type="protein sequence ID" value="WAR08958.1"/>
    <property type="molecule type" value="Genomic_DNA"/>
</dbReference>
<accession>A0ABY7EG23</accession>
<feature type="signal peptide" evidence="2">
    <location>
        <begin position="1"/>
        <end position="18"/>
    </location>
</feature>
<reference evidence="3" key="1">
    <citation type="submission" date="2022-11" db="EMBL/GenBank/DDBJ databases">
        <title>Centuries of genome instability and evolution in soft-shell clam transmissible cancer (bioRxiv).</title>
        <authorList>
            <person name="Hart S.F.M."/>
            <person name="Yonemitsu M.A."/>
            <person name="Giersch R.M."/>
            <person name="Beal B.F."/>
            <person name="Arriagada G."/>
            <person name="Davis B.W."/>
            <person name="Ostrander E.A."/>
            <person name="Goff S.P."/>
            <person name="Metzger M.J."/>
        </authorList>
    </citation>
    <scope>NUCLEOTIDE SEQUENCE</scope>
    <source>
        <strain evidence="3">MELC-2E11</strain>
        <tissue evidence="3">Siphon/mantle</tissue>
    </source>
</reference>